<dbReference type="AlphaFoldDB" id="A0A543CCW8"/>
<dbReference type="Proteomes" id="UP000316096">
    <property type="component" value="Unassembled WGS sequence"/>
</dbReference>
<feature type="signal peptide" evidence="1">
    <location>
        <begin position="1"/>
        <end position="25"/>
    </location>
</feature>
<evidence type="ECO:0000313" key="2">
    <source>
        <dbReference type="EMBL" id="TQL94939.1"/>
    </source>
</evidence>
<feature type="chain" id="PRO_5022140178" evidence="1">
    <location>
        <begin position="26"/>
        <end position="437"/>
    </location>
</feature>
<evidence type="ECO:0000313" key="3">
    <source>
        <dbReference type="Proteomes" id="UP000316096"/>
    </source>
</evidence>
<name>A0A543CCW8_9ACTN</name>
<gene>
    <name evidence="2" type="ORF">FB559_0428</name>
</gene>
<keyword evidence="3" id="KW-1185">Reference proteome</keyword>
<protein>
    <submittedName>
        <fullName evidence="2">Uncharacterized protein</fullName>
    </submittedName>
</protein>
<proteinExistence type="predicted"/>
<reference evidence="2 3" key="1">
    <citation type="submission" date="2019-06" db="EMBL/GenBank/DDBJ databases">
        <title>Sequencing the genomes of 1000 actinobacteria strains.</title>
        <authorList>
            <person name="Klenk H.-P."/>
        </authorList>
    </citation>
    <scope>NUCLEOTIDE SEQUENCE [LARGE SCALE GENOMIC DNA]</scope>
    <source>
        <strain evidence="2 3">DSM 102200</strain>
    </source>
</reference>
<evidence type="ECO:0000256" key="1">
    <source>
        <dbReference type="SAM" id="SignalP"/>
    </source>
</evidence>
<accession>A0A543CCW8</accession>
<keyword evidence="1" id="KW-0732">Signal</keyword>
<sequence length="437" mass="46692">MIKRVLLAAIAVSALLLGGIWPASAAPLSPSDRTTSRNGAATVPAAGRDVAQKVTHTPDKDCDEARAEAARLHAHNYGCVTMSAPTSTTAQPNAASDVPLPKNDCTGDEDGNWYALRTMQCEIDPNVTYTYRNSDGEIIGTARFAAAQQIDLSTTSLKWTETDQLTMLESEGTIPDLAVSWTTTCSATCAPTSTNTWTETPISLGQNLIKTYTLEDKNPTNTYDYLDVSYKLTIGSPGTIKLLPPITWGGVEVRCDQMLSITNSSGCVVPWFTPTLYLSRSLYGASTDMIEWAQGSLSGHWGARNSGQPLHRLQSNADKAKNRNAICGSTKFTKDPSIPDDTCDEFPFAGTYESAALNGIDNGNDCAQVTAVQAGSSGNLALDWPTIRVIGGFSGSEKCVRGHIPSDLNTDAGGAYGNFVVNMRLADEDPFWLNVAP</sequence>
<organism evidence="2 3">
    <name type="scientific">Actinoallomurus bryophytorum</name>
    <dbReference type="NCBI Taxonomy" id="1490222"/>
    <lineage>
        <taxon>Bacteria</taxon>
        <taxon>Bacillati</taxon>
        <taxon>Actinomycetota</taxon>
        <taxon>Actinomycetes</taxon>
        <taxon>Streptosporangiales</taxon>
        <taxon>Thermomonosporaceae</taxon>
        <taxon>Actinoallomurus</taxon>
    </lineage>
</organism>
<comment type="caution">
    <text evidence="2">The sequence shown here is derived from an EMBL/GenBank/DDBJ whole genome shotgun (WGS) entry which is preliminary data.</text>
</comment>
<dbReference type="EMBL" id="VFOZ01000001">
    <property type="protein sequence ID" value="TQL94939.1"/>
    <property type="molecule type" value="Genomic_DNA"/>
</dbReference>
<dbReference type="RefSeq" id="WP_221639859.1">
    <property type="nucleotide sequence ID" value="NZ_VFOZ01000001.1"/>
</dbReference>